<proteinExistence type="predicted"/>
<evidence type="ECO:0000313" key="3">
    <source>
        <dbReference type="WBParaSite" id="HPLM_0001335301-mRNA-1"/>
    </source>
</evidence>
<gene>
    <name evidence="1" type="ORF">HPLM_LOCUS13345</name>
</gene>
<evidence type="ECO:0000313" key="2">
    <source>
        <dbReference type="Proteomes" id="UP000268014"/>
    </source>
</evidence>
<protein>
    <submittedName>
        <fullName evidence="3">Ephrin RBD domain-containing protein</fullName>
    </submittedName>
</protein>
<sequence>MVQYFSLITIALLVLCSVILNVDASLMHEWRRVFWVNAYSDDYMHLSSTC</sequence>
<reference evidence="1 2" key="2">
    <citation type="submission" date="2018-11" db="EMBL/GenBank/DDBJ databases">
        <authorList>
            <consortium name="Pathogen Informatics"/>
        </authorList>
    </citation>
    <scope>NUCLEOTIDE SEQUENCE [LARGE SCALE GENOMIC DNA]</scope>
    <source>
        <strain evidence="1 2">MHpl1</strain>
    </source>
</reference>
<accession>A0A0N4WPN8</accession>
<organism evidence="3">
    <name type="scientific">Haemonchus placei</name>
    <name type="common">Barber's pole worm</name>
    <dbReference type="NCBI Taxonomy" id="6290"/>
    <lineage>
        <taxon>Eukaryota</taxon>
        <taxon>Metazoa</taxon>
        <taxon>Ecdysozoa</taxon>
        <taxon>Nematoda</taxon>
        <taxon>Chromadorea</taxon>
        <taxon>Rhabditida</taxon>
        <taxon>Rhabditina</taxon>
        <taxon>Rhabditomorpha</taxon>
        <taxon>Strongyloidea</taxon>
        <taxon>Trichostrongylidae</taxon>
        <taxon>Haemonchus</taxon>
    </lineage>
</organism>
<dbReference type="AlphaFoldDB" id="A0A0N4WPN8"/>
<name>A0A0N4WPN8_HAEPC</name>
<evidence type="ECO:0000313" key="1">
    <source>
        <dbReference type="EMBL" id="VDO48776.1"/>
    </source>
</evidence>
<dbReference type="Proteomes" id="UP000268014">
    <property type="component" value="Unassembled WGS sequence"/>
</dbReference>
<reference evidence="3" key="1">
    <citation type="submission" date="2017-02" db="UniProtKB">
        <authorList>
            <consortium name="WormBaseParasite"/>
        </authorList>
    </citation>
    <scope>IDENTIFICATION</scope>
</reference>
<dbReference type="EMBL" id="UZAF01018175">
    <property type="protein sequence ID" value="VDO48776.1"/>
    <property type="molecule type" value="Genomic_DNA"/>
</dbReference>
<keyword evidence="2" id="KW-1185">Reference proteome</keyword>
<dbReference type="WBParaSite" id="HPLM_0001335301-mRNA-1">
    <property type="protein sequence ID" value="HPLM_0001335301-mRNA-1"/>
    <property type="gene ID" value="HPLM_0001335301"/>
</dbReference>